<dbReference type="Gene3D" id="1.25.40.10">
    <property type="entry name" value="Tetratricopeptide repeat domain"/>
    <property type="match status" value="8"/>
</dbReference>
<name>A0ABQ6PLU3_9BACT</name>
<dbReference type="Pfam" id="PF13174">
    <property type="entry name" value="TPR_6"/>
    <property type="match status" value="2"/>
</dbReference>
<dbReference type="Proteomes" id="UP001338309">
    <property type="component" value="Unassembled WGS sequence"/>
</dbReference>
<feature type="signal peptide" evidence="1">
    <location>
        <begin position="1"/>
        <end position="19"/>
    </location>
</feature>
<evidence type="ECO:0000313" key="3">
    <source>
        <dbReference type="Proteomes" id="UP001338309"/>
    </source>
</evidence>
<reference evidence="2 3" key="1">
    <citation type="submission" date="2023-08" db="EMBL/GenBank/DDBJ databases">
        <title>Draft genome sequence of Algoriphagus confluentis.</title>
        <authorList>
            <person name="Takatani N."/>
            <person name="Hosokawa M."/>
            <person name="Sawabe T."/>
        </authorList>
    </citation>
    <scope>NUCLEOTIDE SEQUENCE [LARGE SCALE GENOMIC DNA]</scope>
    <source>
        <strain evidence="2 3">NBRC 111222</strain>
    </source>
</reference>
<dbReference type="Pfam" id="PF13432">
    <property type="entry name" value="TPR_16"/>
    <property type="match status" value="5"/>
</dbReference>
<dbReference type="EMBL" id="BTPD01000003">
    <property type="protein sequence ID" value="GMQ28482.1"/>
    <property type="molecule type" value="Genomic_DNA"/>
</dbReference>
<dbReference type="InterPro" id="IPR019734">
    <property type="entry name" value="TPR_rpt"/>
</dbReference>
<dbReference type="InterPro" id="IPR011990">
    <property type="entry name" value="TPR-like_helical_dom_sf"/>
</dbReference>
<dbReference type="PANTHER" id="PTHR12558">
    <property type="entry name" value="CELL DIVISION CYCLE 16,23,27"/>
    <property type="match status" value="1"/>
</dbReference>
<dbReference type="RefSeq" id="WP_338223235.1">
    <property type="nucleotide sequence ID" value="NZ_BTPD01000003.1"/>
</dbReference>
<protein>
    <submittedName>
        <fullName evidence="2">Tetratricopeptide repeat protein</fullName>
    </submittedName>
</protein>
<sequence>MKNCLFALLGLSVSLSVSAQSTLYQSGSQVYLDQNLEFFDKQLFSASSFENSRLLRHATLSGEQQKSAELYLAMSALELESPAGPGLMKAYILEHGKHPSVAMAGLYLGDHFFYKRNYKESIEAFEWIQPESLSPSERADVLFKQGYSHFQLKDYNKAAPFFDQAKGLNQPISADAYYYSGFIALEQGNNTKAIADLQAASKSSEYATKVPYLLTALYYQQGAYDQAISYAEPLLASGQNLDRRETIHLFLAESYYAKKDFANASKNYDAFINAKKGTLSREEVYKAGISFFETGNYQRATDYLKVSASATDEIGQASSFYLGHAYLKLDNYPFASTSFQAASKASFNRQIQEESLFNYAKTNLQRGSFQTAISTLDEYLDTYPSGKFKGEAETLLSEALINTNDYLRAIEQMDKIRTKSPRIQSAYQKVAFYQAMVYYRDQKFKPALTYLDKSQAFPVDRDLFLETHFWKGEILTADGNLPQAIRAYEAVRALNPASNHPFLIKTHYGLGYAYFNSKQYPKAEEQFRAYTQKLQSASEKQYYDDALLRLGDCQYVQKKFSESEATFYRAISEQNSGIDYAYFRLAVVQNFQTKNMEALSNLDRLISGFPSSLYREDAMFQKGQINLEELRYQEASRAFTDLISSRPNSPFVPFALEGRAVANFSLRNYEQTIADYKSIIDQHPNSQNSETALKGLQETLALQGRSAEFGDYLSRYKNSNPGAGNVQSLEYEAAKSLYLDKNYAQAAREFESYLRSYPQSAQKADALYFAGDAFLQAGDTERALGFFKQLEREPASPQRVRAMQKMGVLALEKGDYAAAIPYLETAAQNARNKVEEAEAVQGLMIANFAVGKYPAAITYADQLATLDGILPETTPTALLTKAKAQKQLRQLPASEATLKTLIADFKTVQGAEGLYLLALSLQEKQEYQQSNDAIFENSGPFVDYGYWYGKMFLLLADNFLKTGEQFQAKATLESIVENSNDPEIKAEAESKLKTLNQL</sequence>
<evidence type="ECO:0000256" key="1">
    <source>
        <dbReference type="SAM" id="SignalP"/>
    </source>
</evidence>
<evidence type="ECO:0000313" key="2">
    <source>
        <dbReference type="EMBL" id="GMQ28482.1"/>
    </source>
</evidence>
<dbReference type="PANTHER" id="PTHR12558:SF13">
    <property type="entry name" value="CELL DIVISION CYCLE PROTEIN 27 HOMOLOG"/>
    <property type="match status" value="1"/>
</dbReference>
<dbReference type="SUPFAM" id="SSF48452">
    <property type="entry name" value="TPR-like"/>
    <property type="match status" value="4"/>
</dbReference>
<dbReference type="SMART" id="SM00028">
    <property type="entry name" value="TPR"/>
    <property type="match status" value="10"/>
</dbReference>
<keyword evidence="3" id="KW-1185">Reference proteome</keyword>
<proteinExistence type="predicted"/>
<accession>A0ABQ6PLU3</accession>
<feature type="chain" id="PRO_5046260118" evidence="1">
    <location>
        <begin position="20"/>
        <end position="998"/>
    </location>
</feature>
<keyword evidence="1" id="KW-0732">Signal</keyword>
<gene>
    <name evidence="2" type="ORF">Aconfl_11250</name>
</gene>
<organism evidence="2 3">
    <name type="scientific">Algoriphagus confluentis</name>
    <dbReference type="NCBI Taxonomy" id="1697556"/>
    <lineage>
        <taxon>Bacteria</taxon>
        <taxon>Pseudomonadati</taxon>
        <taxon>Bacteroidota</taxon>
        <taxon>Cytophagia</taxon>
        <taxon>Cytophagales</taxon>
        <taxon>Cyclobacteriaceae</taxon>
        <taxon>Algoriphagus</taxon>
    </lineage>
</organism>
<comment type="caution">
    <text evidence="2">The sequence shown here is derived from an EMBL/GenBank/DDBJ whole genome shotgun (WGS) entry which is preliminary data.</text>
</comment>